<evidence type="ECO:0000256" key="3">
    <source>
        <dbReference type="SAM" id="SignalP"/>
    </source>
</evidence>
<dbReference type="PANTHER" id="PTHR30006:SF15">
    <property type="entry name" value="IRON-UTILIZATION PERIPLASMIC PROTEIN"/>
    <property type="match status" value="1"/>
</dbReference>
<sequence length="335" mass="37026">MNFTKGVIALGLACMTSMASAADTLTIYSYRQAFLIDPILTDFTKETGIEVNVVFSKNGIAERIAREGRLSPVDLVLTSDFSRLMELADKDLVTPVQSEVLEVNIPQSMRSPSGEWFALTQRVRNIYSSKERLGPLDITYEDLADPKYKGKICTRSGKHPYNIALVASMIAHHGEAETKTWLNGFKANLARKPQGNDRAQVQAVKEGLCDIAIGNSYYLGKMLQDPNQVAWAEAVNINFPNQSNRGAHINISGMALAKHAPHKDNAIKLMEYLSGDAAQQSYAQINMEYPVKVDVAPSELVASWGEFKADALPIFKLAEYHQAAVKLLDEVKFDL</sequence>
<comment type="caution">
    <text evidence="4">The sequence shown here is derived from an EMBL/GenBank/DDBJ whole genome shotgun (WGS) entry which is preliminary data.</text>
</comment>
<dbReference type="Proteomes" id="UP000761574">
    <property type="component" value="Unassembled WGS sequence"/>
</dbReference>
<dbReference type="SUPFAM" id="SSF53850">
    <property type="entry name" value="Periplasmic binding protein-like II"/>
    <property type="match status" value="1"/>
</dbReference>
<dbReference type="EMBL" id="BPFB01000024">
    <property type="protein sequence ID" value="GIU47760.1"/>
    <property type="molecule type" value="Genomic_DNA"/>
</dbReference>
<comment type="similarity">
    <text evidence="1">Belongs to the bacterial solute-binding protein 1 family.</text>
</comment>
<reference evidence="4 5" key="1">
    <citation type="submission" date="2021-05" db="EMBL/GenBank/DDBJ databases">
        <title>Molecular characterization for Shewanella algae harboring chromosomal blaOXA-55-like strains isolated from clinical and environment sample.</title>
        <authorList>
            <person name="Ohama Y."/>
            <person name="Aoki K."/>
            <person name="Harada S."/>
            <person name="Moriya K."/>
            <person name="Ishii Y."/>
            <person name="Tateda K."/>
        </authorList>
    </citation>
    <scope>NUCLEOTIDE SEQUENCE [LARGE SCALE GENOMIC DNA]</scope>
    <source>
        <strain evidence="4 5">LMG 23746</strain>
    </source>
</reference>
<feature type="signal peptide" evidence="3">
    <location>
        <begin position="1"/>
        <end position="21"/>
    </location>
</feature>
<dbReference type="Pfam" id="PF01547">
    <property type="entry name" value="SBP_bac_1"/>
    <property type="match status" value="1"/>
</dbReference>
<proteinExistence type="inferred from homology"/>
<dbReference type="InterPro" id="IPR026045">
    <property type="entry name" value="Ferric-bd"/>
</dbReference>
<dbReference type="RefSeq" id="WP_119978465.1">
    <property type="nucleotide sequence ID" value="NZ_BPFB01000024.1"/>
</dbReference>
<dbReference type="Gene3D" id="3.40.190.10">
    <property type="entry name" value="Periplasmic binding protein-like II"/>
    <property type="match status" value="2"/>
</dbReference>
<feature type="chain" id="PRO_5045119248" evidence="3">
    <location>
        <begin position="22"/>
        <end position="335"/>
    </location>
</feature>
<dbReference type="PANTHER" id="PTHR30006">
    <property type="entry name" value="THIAMINE-BINDING PERIPLASMIC PROTEIN-RELATED"/>
    <property type="match status" value="1"/>
</dbReference>
<protein>
    <submittedName>
        <fullName evidence="4">Iron ABC transporter substrate-binding protein</fullName>
    </submittedName>
</protein>
<accession>A0ABQ4PJR8</accession>
<evidence type="ECO:0000313" key="5">
    <source>
        <dbReference type="Proteomes" id="UP000761574"/>
    </source>
</evidence>
<evidence type="ECO:0000313" key="4">
    <source>
        <dbReference type="EMBL" id="GIU47760.1"/>
    </source>
</evidence>
<evidence type="ECO:0000256" key="2">
    <source>
        <dbReference type="ARBA" id="ARBA00022729"/>
    </source>
</evidence>
<name>A0ABQ4PJR8_9GAMM</name>
<organism evidence="4 5">
    <name type="scientific">Shewanella algidipiscicola</name>
    <dbReference type="NCBI Taxonomy" id="614070"/>
    <lineage>
        <taxon>Bacteria</taxon>
        <taxon>Pseudomonadati</taxon>
        <taxon>Pseudomonadota</taxon>
        <taxon>Gammaproteobacteria</taxon>
        <taxon>Alteromonadales</taxon>
        <taxon>Shewanellaceae</taxon>
        <taxon>Shewanella</taxon>
    </lineage>
</organism>
<gene>
    <name evidence="4" type="primary">fbpA</name>
    <name evidence="4" type="ORF">TUM4630_22520</name>
</gene>
<dbReference type="CDD" id="cd13542">
    <property type="entry name" value="PBP2_FutA1_ilke"/>
    <property type="match status" value="1"/>
</dbReference>
<keyword evidence="5" id="KW-1185">Reference proteome</keyword>
<evidence type="ECO:0000256" key="1">
    <source>
        <dbReference type="ARBA" id="ARBA00008520"/>
    </source>
</evidence>
<dbReference type="PIRSF" id="PIRSF002825">
    <property type="entry name" value="CfbpA"/>
    <property type="match status" value="1"/>
</dbReference>
<dbReference type="InterPro" id="IPR006059">
    <property type="entry name" value="SBP"/>
</dbReference>
<keyword evidence="2 3" id="KW-0732">Signal</keyword>